<sequence length="99" mass="11328">MHLLYRFFYFDVVANDYFEFFRTSLIALNLVRDSSGKPGAKKCQFSQAKKATKESSFWVEENGVFCEDFQRIARPVVYGGARPTYSSSAFQPLALSSIF</sequence>
<dbReference type="Proteomes" id="UP000249518">
    <property type="component" value="Unassembled WGS sequence"/>
</dbReference>
<dbReference type="EMBL" id="QLSV01000015">
    <property type="protein sequence ID" value="RAR46709.1"/>
    <property type="molecule type" value="Genomic_DNA"/>
</dbReference>
<name>A0A328WV18_9FLAO</name>
<evidence type="ECO:0000313" key="2">
    <source>
        <dbReference type="Proteomes" id="UP000249518"/>
    </source>
</evidence>
<comment type="caution">
    <text evidence="1">The sequence shown here is derived from an EMBL/GenBank/DDBJ whole genome shotgun (WGS) entry which is preliminary data.</text>
</comment>
<protein>
    <submittedName>
        <fullName evidence="1">Uncharacterized protein</fullName>
    </submittedName>
</protein>
<gene>
    <name evidence="1" type="ORF">B0I10_11516</name>
</gene>
<keyword evidence="2" id="KW-1185">Reference proteome</keyword>
<organism evidence="1 2">
    <name type="scientific">Flavobacterium lacus</name>
    <dbReference type="NCBI Taxonomy" id="1353778"/>
    <lineage>
        <taxon>Bacteria</taxon>
        <taxon>Pseudomonadati</taxon>
        <taxon>Bacteroidota</taxon>
        <taxon>Flavobacteriia</taxon>
        <taxon>Flavobacteriales</taxon>
        <taxon>Flavobacteriaceae</taxon>
        <taxon>Flavobacterium</taxon>
    </lineage>
</organism>
<evidence type="ECO:0000313" key="1">
    <source>
        <dbReference type="EMBL" id="RAR46709.1"/>
    </source>
</evidence>
<accession>A0A328WV18</accession>
<dbReference type="AlphaFoldDB" id="A0A328WV18"/>
<reference evidence="1 2" key="1">
    <citation type="submission" date="2018-06" db="EMBL/GenBank/DDBJ databases">
        <title>Genomic Encyclopedia of Type Strains, Phase III (KMG-III): the genomes of soil and plant-associated and newly described type strains.</title>
        <authorList>
            <person name="Whitman W."/>
        </authorList>
    </citation>
    <scope>NUCLEOTIDE SEQUENCE [LARGE SCALE GENOMIC DNA]</scope>
    <source>
        <strain evidence="1 2">CGMCC 1.12504</strain>
    </source>
</reference>
<proteinExistence type="predicted"/>